<feature type="domain" description="HNH" evidence="2">
    <location>
        <begin position="62"/>
        <end position="101"/>
    </location>
</feature>
<dbReference type="Pfam" id="PF01844">
    <property type="entry name" value="HNH"/>
    <property type="match status" value="1"/>
</dbReference>
<keyword evidence="3" id="KW-0378">Hydrolase</keyword>
<dbReference type="CDD" id="cd00085">
    <property type="entry name" value="HNHc"/>
    <property type="match status" value="1"/>
</dbReference>
<keyword evidence="4" id="KW-1185">Reference proteome</keyword>
<dbReference type="Proteomes" id="UP000233440">
    <property type="component" value="Unassembled WGS sequence"/>
</dbReference>
<dbReference type="GO" id="GO:0003676">
    <property type="term" value="F:nucleic acid binding"/>
    <property type="evidence" value="ECO:0007669"/>
    <property type="project" value="InterPro"/>
</dbReference>
<protein>
    <submittedName>
        <fullName evidence="3">HNH endonuclease</fullName>
    </submittedName>
</protein>
<feature type="compositionally biased region" description="Basic residues" evidence="1">
    <location>
        <begin position="15"/>
        <end position="26"/>
    </location>
</feature>
<dbReference type="GO" id="GO:0008270">
    <property type="term" value="F:zinc ion binding"/>
    <property type="evidence" value="ECO:0007669"/>
    <property type="project" value="InterPro"/>
</dbReference>
<feature type="region of interest" description="Disordered" evidence="1">
    <location>
        <begin position="1"/>
        <end position="30"/>
    </location>
</feature>
<comment type="caution">
    <text evidence="3">The sequence shown here is derived from an EMBL/GenBank/DDBJ whole genome shotgun (WGS) entry which is preliminary data.</text>
</comment>
<name>A0A2N3LNK0_9BACI</name>
<evidence type="ECO:0000259" key="2">
    <source>
        <dbReference type="Pfam" id="PF01844"/>
    </source>
</evidence>
<accession>A0A2N3LNK0</accession>
<reference evidence="3 4" key="1">
    <citation type="submission" date="2017-11" db="EMBL/GenBank/DDBJ databases">
        <title>Bacillus camelliae sp. nov., isolated from pu'er tea.</title>
        <authorList>
            <person name="Niu L."/>
        </authorList>
    </citation>
    <scope>NUCLEOTIDE SEQUENCE [LARGE SCALE GENOMIC DNA]</scope>
    <source>
        <strain evidence="3 4">7578-1</strain>
    </source>
</reference>
<evidence type="ECO:0000256" key="1">
    <source>
        <dbReference type="SAM" id="MobiDB-lite"/>
    </source>
</evidence>
<organism evidence="3 4">
    <name type="scientific">Heyndrickxia camelliae</name>
    <dbReference type="NCBI Taxonomy" id="1707093"/>
    <lineage>
        <taxon>Bacteria</taxon>
        <taxon>Bacillati</taxon>
        <taxon>Bacillota</taxon>
        <taxon>Bacilli</taxon>
        <taxon>Bacillales</taxon>
        <taxon>Bacillaceae</taxon>
        <taxon>Heyndrickxia</taxon>
    </lineage>
</organism>
<evidence type="ECO:0000313" key="3">
    <source>
        <dbReference type="EMBL" id="PKR86119.1"/>
    </source>
</evidence>
<dbReference type="EMBL" id="PIQO01000003">
    <property type="protein sequence ID" value="PKR86119.1"/>
    <property type="molecule type" value="Genomic_DNA"/>
</dbReference>
<gene>
    <name evidence="3" type="ORF">CWO92_07030</name>
</gene>
<dbReference type="Gene3D" id="1.10.30.50">
    <property type="match status" value="1"/>
</dbReference>
<dbReference type="AlphaFoldDB" id="A0A2N3LNK0"/>
<proteinExistence type="predicted"/>
<sequence length="167" mass="19799">MIGFHPYSKEQQLRREKKPKKKRKNPLKPEVYKGRVIPKKQVRGRILRKEYNKAAERHGYECYVCGTTQALECHHVRFRANGGRGTHRNLIFLCGNHHRGKYSPHQHEGLRKDLEALHESKYGPYYYCDKYDLFKAGIIENTSDECFEKFMREEEERCLKLGQTLNG</sequence>
<dbReference type="InterPro" id="IPR002711">
    <property type="entry name" value="HNH"/>
</dbReference>
<evidence type="ECO:0000313" key="4">
    <source>
        <dbReference type="Proteomes" id="UP000233440"/>
    </source>
</evidence>
<dbReference type="GO" id="GO:0004519">
    <property type="term" value="F:endonuclease activity"/>
    <property type="evidence" value="ECO:0007669"/>
    <property type="project" value="UniProtKB-KW"/>
</dbReference>
<keyword evidence="3" id="KW-0255">Endonuclease</keyword>
<dbReference type="OrthoDB" id="2662325at2"/>
<keyword evidence="3" id="KW-0540">Nuclease</keyword>
<dbReference type="InterPro" id="IPR003615">
    <property type="entry name" value="HNH_nuc"/>
</dbReference>
<dbReference type="RefSeq" id="WP_101353488.1">
    <property type="nucleotide sequence ID" value="NZ_PIQO01000003.1"/>
</dbReference>